<evidence type="ECO:0000256" key="4">
    <source>
        <dbReference type="ARBA" id="ARBA00023136"/>
    </source>
</evidence>
<reference evidence="8" key="2">
    <citation type="submission" date="2020-09" db="EMBL/GenBank/DDBJ databases">
        <authorList>
            <person name="Sun Q."/>
            <person name="Ohkuma M."/>
        </authorList>
    </citation>
    <scope>NUCLEOTIDE SEQUENCE</scope>
    <source>
        <strain evidence="8">JCM 3090</strain>
    </source>
</reference>
<comment type="caution">
    <text evidence="8">The sequence shown here is derived from an EMBL/GenBank/DDBJ whole genome shotgun (WGS) entry which is preliminary data.</text>
</comment>
<gene>
    <name evidence="8" type="ORF">GCM10010123_10430</name>
</gene>
<keyword evidence="3 7" id="KW-1133">Transmembrane helix</keyword>
<dbReference type="InterPro" id="IPR019533">
    <property type="entry name" value="Peptidase_S26"/>
</dbReference>
<comment type="subcellular location">
    <subcellularLocation>
        <location evidence="1">Membrane</location>
    </subcellularLocation>
</comment>
<name>A0A8J3F7W0_9ACTN</name>
<evidence type="ECO:0000313" key="8">
    <source>
        <dbReference type="EMBL" id="GGJ82695.1"/>
    </source>
</evidence>
<evidence type="ECO:0000256" key="2">
    <source>
        <dbReference type="ARBA" id="ARBA00022692"/>
    </source>
</evidence>
<reference evidence="8" key="1">
    <citation type="journal article" date="2014" name="Int. J. Syst. Evol. Microbiol.">
        <title>Complete genome sequence of Corynebacterium casei LMG S-19264T (=DSM 44701T), isolated from a smear-ripened cheese.</title>
        <authorList>
            <consortium name="US DOE Joint Genome Institute (JGI-PGF)"/>
            <person name="Walter F."/>
            <person name="Albersmeier A."/>
            <person name="Kalinowski J."/>
            <person name="Ruckert C."/>
        </authorList>
    </citation>
    <scope>NUCLEOTIDE SEQUENCE</scope>
    <source>
        <strain evidence="8">JCM 3090</strain>
    </source>
</reference>
<dbReference type="EC" id="3.4.21.89" evidence="5"/>
<feature type="region of interest" description="Disordered" evidence="6">
    <location>
        <begin position="133"/>
        <end position="154"/>
    </location>
</feature>
<evidence type="ECO:0000313" key="9">
    <source>
        <dbReference type="Proteomes" id="UP000649739"/>
    </source>
</evidence>
<dbReference type="PRINTS" id="PR00728">
    <property type="entry name" value="SIGNALPTASE"/>
</dbReference>
<dbReference type="CDD" id="cd06530">
    <property type="entry name" value="S26_SPase_I"/>
    <property type="match status" value="1"/>
</dbReference>
<protein>
    <recommendedName>
        <fullName evidence="5">Signal peptidase I</fullName>
        <ecNumber evidence="5">3.4.21.89</ecNumber>
    </recommendedName>
</protein>
<dbReference type="GO" id="GO:0004252">
    <property type="term" value="F:serine-type endopeptidase activity"/>
    <property type="evidence" value="ECO:0007669"/>
    <property type="project" value="UniProtKB-UniRule"/>
</dbReference>
<feature type="compositionally biased region" description="Low complexity" evidence="6">
    <location>
        <begin position="133"/>
        <end position="144"/>
    </location>
</feature>
<keyword evidence="2 7" id="KW-0812">Transmembrane</keyword>
<dbReference type="GO" id="GO:0006465">
    <property type="term" value="P:signal peptide processing"/>
    <property type="evidence" value="ECO:0007669"/>
    <property type="project" value="UniProtKB-UniRule"/>
</dbReference>
<dbReference type="InterPro" id="IPR001733">
    <property type="entry name" value="Peptidase_S26B"/>
</dbReference>
<dbReference type="SUPFAM" id="SSF51306">
    <property type="entry name" value="LexA/Signal peptidase"/>
    <property type="match status" value="1"/>
</dbReference>
<accession>A0A8J3F7W0</accession>
<dbReference type="Gene3D" id="2.10.109.10">
    <property type="entry name" value="Umud Fragment, subunit A"/>
    <property type="match status" value="1"/>
</dbReference>
<evidence type="ECO:0000256" key="5">
    <source>
        <dbReference type="NCBIfam" id="TIGR02228"/>
    </source>
</evidence>
<dbReference type="EMBL" id="BMQB01000002">
    <property type="protein sequence ID" value="GGJ82695.1"/>
    <property type="molecule type" value="Genomic_DNA"/>
</dbReference>
<proteinExistence type="predicted"/>
<organism evidence="8 9">
    <name type="scientific">Pilimelia anulata</name>
    <dbReference type="NCBI Taxonomy" id="53371"/>
    <lineage>
        <taxon>Bacteria</taxon>
        <taxon>Bacillati</taxon>
        <taxon>Actinomycetota</taxon>
        <taxon>Actinomycetes</taxon>
        <taxon>Micromonosporales</taxon>
        <taxon>Micromonosporaceae</taxon>
        <taxon>Pilimelia</taxon>
    </lineage>
</organism>
<dbReference type="GO" id="GO:0016020">
    <property type="term" value="C:membrane"/>
    <property type="evidence" value="ECO:0007669"/>
    <property type="project" value="UniProtKB-SubCell"/>
</dbReference>
<evidence type="ECO:0000256" key="1">
    <source>
        <dbReference type="ARBA" id="ARBA00004370"/>
    </source>
</evidence>
<dbReference type="InterPro" id="IPR036286">
    <property type="entry name" value="LexA/Signal_pep-like_sf"/>
</dbReference>
<keyword evidence="9" id="KW-1185">Reference proteome</keyword>
<evidence type="ECO:0000256" key="6">
    <source>
        <dbReference type="SAM" id="MobiDB-lite"/>
    </source>
</evidence>
<dbReference type="AlphaFoldDB" id="A0A8J3F7W0"/>
<dbReference type="Proteomes" id="UP000649739">
    <property type="component" value="Unassembled WGS sequence"/>
</dbReference>
<evidence type="ECO:0000256" key="3">
    <source>
        <dbReference type="ARBA" id="ARBA00022989"/>
    </source>
</evidence>
<evidence type="ECO:0000256" key="7">
    <source>
        <dbReference type="SAM" id="Phobius"/>
    </source>
</evidence>
<sequence>MSAPARHAAKGGPWRLLRGRRGAGETPEALPATDPAAIGAAPVDAVTATPEPDITDSYPRPVVDPAGAAAPVAPAAPAVPATPGVPVVPATVPVAAPAVAPGVPVTPAGAVPAAAPVGVSDVLAARAAAVAANPTGAATNPTRPVSEEPGTAPRPALAPAAALAAAGPLAAVVAPPAPAPQLTRVQRVWDHGVTALTLVRRLVLALAVGMIAWSLAPVAFGWQTSVVISGSMSPAIRVGDVVATSPVAKDRVGDIPKGTVILMDDPAQPGKLLLHRLVKHRKDGTLVTKGDANKANDTTPVPRENVRGTARLRIPVVGLPVLWFQHRQYAPLAAVVVLISIVVLWQPRRPVAR</sequence>
<feature type="transmembrane region" description="Helical" evidence="7">
    <location>
        <begin position="202"/>
        <end position="222"/>
    </location>
</feature>
<feature type="transmembrane region" description="Helical" evidence="7">
    <location>
        <begin position="328"/>
        <end position="345"/>
    </location>
</feature>
<dbReference type="NCBIfam" id="TIGR02228">
    <property type="entry name" value="sigpep_I_arch"/>
    <property type="match status" value="1"/>
</dbReference>
<dbReference type="GO" id="GO:0009003">
    <property type="term" value="F:signal peptidase activity"/>
    <property type="evidence" value="ECO:0007669"/>
    <property type="project" value="UniProtKB-EC"/>
</dbReference>
<keyword evidence="4 7" id="KW-0472">Membrane</keyword>
<dbReference type="RefSeq" id="WP_189168899.1">
    <property type="nucleotide sequence ID" value="NZ_BMQB01000002.1"/>
</dbReference>
<feature type="region of interest" description="Disordered" evidence="6">
    <location>
        <begin position="1"/>
        <end position="37"/>
    </location>
</feature>